<sequence length="65" mass="6689">MGGRQGGKLKPLKAAKKDKAEDDEESKAFKAKQKADAAALKAAQDKAKQHGPLGGGGIKKSSGKK</sequence>
<feature type="region of interest" description="Disordered" evidence="1">
    <location>
        <begin position="1"/>
        <end position="65"/>
    </location>
</feature>
<protein>
    <submittedName>
        <fullName evidence="2">Translation machinery associated TMA7</fullName>
    </submittedName>
</protein>
<evidence type="ECO:0000313" key="3">
    <source>
        <dbReference type="Proteomes" id="UP000030653"/>
    </source>
</evidence>
<gene>
    <name evidence="2" type="ORF">DACRYDRAFT_24021</name>
</gene>
<dbReference type="OMA" id="KKGPMNT"/>
<keyword evidence="3" id="KW-1185">Reference proteome</keyword>
<name>M5FQ06_DACPD</name>
<dbReference type="GeneID" id="63688569"/>
<dbReference type="EMBL" id="JH795871">
    <property type="protein sequence ID" value="EJT98895.1"/>
    <property type="molecule type" value="Genomic_DNA"/>
</dbReference>
<organism evidence="2 3">
    <name type="scientific">Dacryopinax primogenitus (strain DJM 731)</name>
    <name type="common">Brown rot fungus</name>
    <dbReference type="NCBI Taxonomy" id="1858805"/>
    <lineage>
        <taxon>Eukaryota</taxon>
        <taxon>Fungi</taxon>
        <taxon>Dikarya</taxon>
        <taxon>Basidiomycota</taxon>
        <taxon>Agaricomycotina</taxon>
        <taxon>Dacrymycetes</taxon>
        <taxon>Dacrymycetales</taxon>
        <taxon>Dacrymycetaceae</taxon>
        <taxon>Dacryopinax</taxon>
    </lineage>
</organism>
<dbReference type="InterPro" id="IPR015157">
    <property type="entry name" value="TMA7"/>
</dbReference>
<dbReference type="PANTHER" id="PTHR28632">
    <property type="entry name" value="TRANSLATION MACHINERY-ASSOCIATED PROTEIN 7"/>
    <property type="match status" value="1"/>
</dbReference>
<proteinExistence type="predicted"/>
<evidence type="ECO:0000313" key="2">
    <source>
        <dbReference type="EMBL" id="EJT98895.1"/>
    </source>
</evidence>
<dbReference type="HOGENOM" id="CLU_184661_2_0_1"/>
<reference evidence="2 3" key="1">
    <citation type="journal article" date="2012" name="Science">
        <title>The Paleozoic origin of enzymatic lignin decomposition reconstructed from 31 fungal genomes.</title>
        <authorList>
            <person name="Floudas D."/>
            <person name="Binder M."/>
            <person name="Riley R."/>
            <person name="Barry K."/>
            <person name="Blanchette R.A."/>
            <person name="Henrissat B."/>
            <person name="Martinez A.T."/>
            <person name="Otillar R."/>
            <person name="Spatafora J.W."/>
            <person name="Yadav J.S."/>
            <person name="Aerts A."/>
            <person name="Benoit I."/>
            <person name="Boyd A."/>
            <person name="Carlson A."/>
            <person name="Copeland A."/>
            <person name="Coutinho P.M."/>
            <person name="de Vries R.P."/>
            <person name="Ferreira P."/>
            <person name="Findley K."/>
            <person name="Foster B."/>
            <person name="Gaskell J."/>
            <person name="Glotzer D."/>
            <person name="Gorecki P."/>
            <person name="Heitman J."/>
            <person name="Hesse C."/>
            <person name="Hori C."/>
            <person name="Igarashi K."/>
            <person name="Jurgens J.A."/>
            <person name="Kallen N."/>
            <person name="Kersten P."/>
            <person name="Kohler A."/>
            <person name="Kuees U."/>
            <person name="Kumar T.K.A."/>
            <person name="Kuo A."/>
            <person name="LaButti K."/>
            <person name="Larrondo L.F."/>
            <person name="Lindquist E."/>
            <person name="Ling A."/>
            <person name="Lombard V."/>
            <person name="Lucas S."/>
            <person name="Lundell T."/>
            <person name="Martin R."/>
            <person name="McLaughlin D.J."/>
            <person name="Morgenstern I."/>
            <person name="Morin E."/>
            <person name="Murat C."/>
            <person name="Nagy L.G."/>
            <person name="Nolan M."/>
            <person name="Ohm R.A."/>
            <person name="Patyshakuliyeva A."/>
            <person name="Rokas A."/>
            <person name="Ruiz-Duenas F.J."/>
            <person name="Sabat G."/>
            <person name="Salamov A."/>
            <person name="Samejima M."/>
            <person name="Schmutz J."/>
            <person name="Slot J.C."/>
            <person name="St John F."/>
            <person name="Stenlid J."/>
            <person name="Sun H."/>
            <person name="Sun S."/>
            <person name="Syed K."/>
            <person name="Tsang A."/>
            <person name="Wiebenga A."/>
            <person name="Young D."/>
            <person name="Pisabarro A."/>
            <person name="Eastwood D.C."/>
            <person name="Martin F."/>
            <person name="Cullen D."/>
            <person name="Grigoriev I.V."/>
            <person name="Hibbett D.S."/>
        </authorList>
    </citation>
    <scope>NUCLEOTIDE SEQUENCE [LARGE SCALE GENOMIC DNA]</scope>
    <source>
        <strain evidence="2 3">DJM-731 SS1</strain>
    </source>
</reference>
<dbReference type="RefSeq" id="XP_040625793.1">
    <property type="nucleotide sequence ID" value="XM_040773507.1"/>
</dbReference>
<evidence type="ECO:0000256" key="1">
    <source>
        <dbReference type="SAM" id="MobiDB-lite"/>
    </source>
</evidence>
<dbReference type="Pfam" id="PF09072">
    <property type="entry name" value="TMA7"/>
    <property type="match status" value="1"/>
</dbReference>
<accession>M5FQ06</accession>
<dbReference type="Proteomes" id="UP000030653">
    <property type="component" value="Unassembled WGS sequence"/>
</dbReference>
<dbReference type="AlphaFoldDB" id="M5FQ06"/>